<dbReference type="HOGENOM" id="CLU_3334131_0_0_6"/>
<dbReference type="EMBL" id="HF680312">
    <property type="protein sequence ID" value="CCU71927.1"/>
    <property type="molecule type" value="Genomic_DNA"/>
</dbReference>
<proteinExistence type="predicted"/>
<name>M5DRZ3_9GAMM</name>
<reference evidence="1 2" key="1">
    <citation type="journal article" date="2013" name="Genome Announc.">
        <title>Genome Sequence of Thalassolituus oleivorans MIL-1 (DSM 14913T).</title>
        <authorList>
            <person name="Golyshin P.N."/>
            <person name="Werner J."/>
            <person name="Chernikova T.N."/>
            <person name="Tran H."/>
            <person name="Ferrer M."/>
            <person name="Yakimov M.M."/>
            <person name="Teeling H."/>
            <person name="Golyshina O.V."/>
        </authorList>
    </citation>
    <scope>NUCLEOTIDE SEQUENCE [LARGE SCALE GENOMIC DNA]</scope>
    <source>
        <strain evidence="1 2">MIL-1</strain>
    </source>
</reference>
<dbReference type="KEGG" id="tol:TOL_1502"/>
<sequence>MEEARYATELDAPILAELNQEMIEASGHKTDLDRQALE</sequence>
<gene>
    <name evidence="1" type="ORF">TOL_1502</name>
</gene>
<accession>M5DRZ3</accession>
<dbReference type="AlphaFoldDB" id="M5DRZ3"/>
<evidence type="ECO:0000313" key="1">
    <source>
        <dbReference type="EMBL" id="CCU71927.1"/>
    </source>
</evidence>
<evidence type="ECO:0000313" key="2">
    <source>
        <dbReference type="Proteomes" id="UP000011866"/>
    </source>
</evidence>
<dbReference type="Proteomes" id="UP000011866">
    <property type="component" value="Chromosome"/>
</dbReference>
<keyword evidence="2" id="KW-1185">Reference proteome</keyword>
<organism evidence="1 2">
    <name type="scientific">Thalassolituus oleivorans MIL-1</name>
    <dbReference type="NCBI Taxonomy" id="1298593"/>
    <lineage>
        <taxon>Bacteria</taxon>
        <taxon>Pseudomonadati</taxon>
        <taxon>Pseudomonadota</taxon>
        <taxon>Gammaproteobacteria</taxon>
        <taxon>Oceanospirillales</taxon>
        <taxon>Oceanospirillaceae</taxon>
        <taxon>Thalassolituus</taxon>
    </lineage>
</organism>
<protein>
    <submittedName>
        <fullName evidence="1">Uncharacterized protein</fullName>
    </submittedName>
</protein>